<keyword evidence="2" id="KW-1185">Reference proteome</keyword>
<name>A0E298_PARTE</name>
<dbReference type="HOGENOM" id="CLU_1829118_0_0_1"/>
<dbReference type="RefSeq" id="XP_001456812.1">
    <property type="nucleotide sequence ID" value="XM_001456775.1"/>
</dbReference>
<organism evidence="1 2">
    <name type="scientific">Paramecium tetraurelia</name>
    <dbReference type="NCBI Taxonomy" id="5888"/>
    <lineage>
        <taxon>Eukaryota</taxon>
        <taxon>Sar</taxon>
        <taxon>Alveolata</taxon>
        <taxon>Ciliophora</taxon>
        <taxon>Intramacronucleata</taxon>
        <taxon>Oligohymenophorea</taxon>
        <taxon>Peniculida</taxon>
        <taxon>Parameciidae</taxon>
        <taxon>Paramecium</taxon>
    </lineage>
</organism>
<dbReference type="AlphaFoldDB" id="A0E298"/>
<dbReference type="InParanoid" id="A0E298"/>
<dbReference type="GeneID" id="5042597"/>
<gene>
    <name evidence="1" type="ORF">GSPATT00022587001</name>
</gene>
<dbReference type="EMBL" id="CT868654">
    <property type="protein sequence ID" value="CAK89415.1"/>
    <property type="molecule type" value="Genomic_DNA"/>
</dbReference>
<dbReference type="Proteomes" id="UP000000600">
    <property type="component" value="Unassembled WGS sequence"/>
</dbReference>
<evidence type="ECO:0000313" key="1">
    <source>
        <dbReference type="EMBL" id="CAK89415.1"/>
    </source>
</evidence>
<proteinExistence type="predicted"/>
<sequence length="141" mass="17048">MNQIQSTQKLWLLSADTTNYAKSAVSPYYRLAIQKNQDNIRVKYFETNVFSKEKIEEVLNSINYVYLQFKLKLAQEFRTPNLMEKQIFNFNRLQFDFSNFYLISNSRLGFHILLFKCKNQKQRENVLSNNLLIYRKDEFNF</sequence>
<protein>
    <submittedName>
        <fullName evidence="1">Uncharacterized protein</fullName>
    </submittedName>
</protein>
<accession>A0E298</accession>
<evidence type="ECO:0000313" key="2">
    <source>
        <dbReference type="Proteomes" id="UP000000600"/>
    </source>
</evidence>
<dbReference type="KEGG" id="ptm:GSPATT00022587001"/>
<reference evidence="1 2" key="1">
    <citation type="journal article" date="2006" name="Nature">
        <title>Global trends of whole-genome duplications revealed by the ciliate Paramecium tetraurelia.</title>
        <authorList>
            <consortium name="Genoscope"/>
            <person name="Aury J.-M."/>
            <person name="Jaillon O."/>
            <person name="Duret L."/>
            <person name="Noel B."/>
            <person name="Jubin C."/>
            <person name="Porcel B.M."/>
            <person name="Segurens B."/>
            <person name="Daubin V."/>
            <person name="Anthouard V."/>
            <person name="Aiach N."/>
            <person name="Arnaiz O."/>
            <person name="Billaut A."/>
            <person name="Beisson J."/>
            <person name="Blanc I."/>
            <person name="Bouhouche K."/>
            <person name="Camara F."/>
            <person name="Duharcourt S."/>
            <person name="Guigo R."/>
            <person name="Gogendeau D."/>
            <person name="Katinka M."/>
            <person name="Keller A.-M."/>
            <person name="Kissmehl R."/>
            <person name="Klotz C."/>
            <person name="Koll F."/>
            <person name="Le Moue A."/>
            <person name="Lepere C."/>
            <person name="Malinsky S."/>
            <person name="Nowacki M."/>
            <person name="Nowak J.K."/>
            <person name="Plattner H."/>
            <person name="Poulain J."/>
            <person name="Ruiz F."/>
            <person name="Serrano V."/>
            <person name="Zagulski M."/>
            <person name="Dessen P."/>
            <person name="Betermier M."/>
            <person name="Weissenbach J."/>
            <person name="Scarpelli C."/>
            <person name="Schachter V."/>
            <person name="Sperling L."/>
            <person name="Meyer E."/>
            <person name="Cohen J."/>
            <person name="Wincker P."/>
        </authorList>
    </citation>
    <scope>NUCLEOTIDE SEQUENCE [LARGE SCALE GENOMIC DNA]</scope>
    <source>
        <strain evidence="1 2">Stock d4-2</strain>
    </source>
</reference>